<dbReference type="AlphaFoldDB" id="A8IH94"/>
<dbReference type="GO" id="GO:0008553">
    <property type="term" value="F:P-type proton-exporting transporter activity"/>
    <property type="evidence" value="ECO:0007669"/>
    <property type="project" value="InterPro"/>
</dbReference>
<dbReference type="Pfam" id="PF00690">
    <property type="entry name" value="Cation_ATPase_N"/>
    <property type="match status" value="1"/>
</dbReference>
<keyword evidence="8" id="KW-0460">Magnesium</keyword>
<dbReference type="SUPFAM" id="SSF81665">
    <property type="entry name" value="Calcium ATPase, transmembrane domain M"/>
    <property type="match status" value="1"/>
</dbReference>
<dbReference type="HOGENOM" id="CLU_002360_6_4_5"/>
<dbReference type="InterPro" id="IPR023299">
    <property type="entry name" value="ATPase_P-typ_cyto_dom_N"/>
</dbReference>
<dbReference type="FunFam" id="3.40.50.1000:FF:000001">
    <property type="entry name" value="Phospholipid-transporting ATPase IC"/>
    <property type="match status" value="1"/>
</dbReference>
<dbReference type="Gene3D" id="3.40.50.1000">
    <property type="entry name" value="HAD superfamily/HAD-like"/>
    <property type="match status" value="1"/>
</dbReference>
<proteinExistence type="inferred from homology"/>
<feature type="transmembrane region" description="Helical" evidence="13">
    <location>
        <begin position="280"/>
        <end position="298"/>
    </location>
</feature>
<dbReference type="InterPro" id="IPR001757">
    <property type="entry name" value="P_typ_ATPase"/>
</dbReference>
<dbReference type="SUPFAM" id="SSF81653">
    <property type="entry name" value="Calcium ATPase, transduction domain A"/>
    <property type="match status" value="1"/>
</dbReference>
<keyword evidence="7" id="KW-0067">ATP-binding</keyword>
<feature type="transmembrane region" description="Helical" evidence="13">
    <location>
        <begin position="318"/>
        <end position="346"/>
    </location>
</feature>
<evidence type="ECO:0000256" key="4">
    <source>
        <dbReference type="ARBA" id="ARBA00022692"/>
    </source>
</evidence>
<evidence type="ECO:0000256" key="13">
    <source>
        <dbReference type="SAM" id="Phobius"/>
    </source>
</evidence>
<dbReference type="InterPro" id="IPR008250">
    <property type="entry name" value="ATPase_P-typ_transduc_dom_A_sf"/>
</dbReference>
<evidence type="ECO:0000256" key="10">
    <source>
        <dbReference type="ARBA" id="ARBA00022989"/>
    </source>
</evidence>
<evidence type="ECO:0000256" key="12">
    <source>
        <dbReference type="SAM" id="MobiDB-lite"/>
    </source>
</evidence>
<dbReference type="NCBIfam" id="TIGR01494">
    <property type="entry name" value="ATPase_P-type"/>
    <property type="match status" value="2"/>
</dbReference>
<dbReference type="GO" id="GO:0016887">
    <property type="term" value="F:ATP hydrolysis activity"/>
    <property type="evidence" value="ECO:0007669"/>
    <property type="project" value="InterPro"/>
</dbReference>
<dbReference type="InterPro" id="IPR036412">
    <property type="entry name" value="HAD-like_sf"/>
</dbReference>
<dbReference type="PRINTS" id="PR00120">
    <property type="entry name" value="HATPASE"/>
</dbReference>
<dbReference type="FunFam" id="3.40.50.1000:FF:000211">
    <property type="entry name" value="Plasma membrane ATPase"/>
    <property type="match status" value="1"/>
</dbReference>
<protein>
    <submittedName>
        <fullName evidence="15">Plasma membrane-type ATPase</fullName>
    </submittedName>
</protein>
<dbReference type="Pfam" id="PF00122">
    <property type="entry name" value="E1-E2_ATPase"/>
    <property type="match status" value="1"/>
</dbReference>
<keyword evidence="9" id="KW-1278">Translocase</keyword>
<dbReference type="Gene3D" id="3.40.1110.10">
    <property type="entry name" value="Calcium-transporting ATPase, cytoplasmic domain N"/>
    <property type="match status" value="1"/>
</dbReference>
<dbReference type="Gene3D" id="2.70.150.10">
    <property type="entry name" value="Calcium-transporting ATPase, cytoplasmic transduction domain A"/>
    <property type="match status" value="1"/>
</dbReference>
<dbReference type="SUPFAM" id="SSF56784">
    <property type="entry name" value="HAD-like"/>
    <property type="match status" value="1"/>
</dbReference>
<evidence type="ECO:0000256" key="7">
    <source>
        <dbReference type="ARBA" id="ARBA00022840"/>
    </source>
</evidence>
<comment type="similarity">
    <text evidence="2">Belongs to the cation transport ATPase (P-type) (TC 3.A.3) family. Type IIIA subfamily.</text>
</comment>
<evidence type="ECO:0000256" key="6">
    <source>
        <dbReference type="ARBA" id="ARBA00022741"/>
    </source>
</evidence>
<comment type="subcellular location">
    <subcellularLocation>
        <location evidence="1">Membrane</location>
        <topology evidence="1">Multi-pass membrane protein</topology>
    </subcellularLocation>
</comment>
<dbReference type="SFLD" id="SFLDF00027">
    <property type="entry name" value="p-type_atpase"/>
    <property type="match status" value="1"/>
</dbReference>
<dbReference type="PANTHER" id="PTHR42861">
    <property type="entry name" value="CALCIUM-TRANSPORTING ATPASE"/>
    <property type="match status" value="1"/>
</dbReference>
<keyword evidence="4 13" id="KW-0812">Transmembrane</keyword>
<evidence type="ECO:0000256" key="8">
    <source>
        <dbReference type="ARBA" id="ARBA00022842"/>
    </source>
</evidence>
<dbReference type="GO" id="GO:0046872">
    <property type="term" value="F:metal ion binding"/>
    <property type="evidence" value="ECO:0007669"/>
    <property type="project" value="UniProtKB-KW"/>
</dbReference>
<organism evidence="15 16">
    <name type="scientific">Azorhizobium caulinodans (strain ATCC 43989 / DSM 5975 / JCM 20966 / LMG 6465 / NBRC 14845 / NCIMB 13405 / ORS 571)</name>
    <dbReference type="NCBI Taxonomy" id="438753"/>
    <lineage>
        <taxon>Bacteria</taxon>
        <taxon>Pseudomonadati</taxon>
        <taxon>Pseudomonadota</taxon>
        <taxon>Alphaproteobacteria</taxon>
        <taxon>Hyphomicrobiales</taxon>
        <taxon>Xanthobacteraceae</taxon>
        <taxon>Azorhizobium</taxon>
    </lineage>
</organism>
<dbReference type="FunFam" id="2.70.150.10:FF:000042">
    <property type="entry name" value="Plasma membrane ATPase"/>
    <property type="match status" value="1"/>
</dbReference>
<dbReference type="eggNOG" id="COG0474">
    <property type="taxonomic scope" value="Bacteria"/>
</dbReference>
<dbReference type="PROSITE" id="PS00154">
    <property type="entry name" value="ATPASE_E1_E2"/>
    <property type="match status" value="1"/>
</dbReference>
<evidence type="ECO:0000256" key="5">
    <source>
        <dbReference type="ARBA" id="ARBA00022723"/>
    </source>
</evidence>
<keyword evidence="10 13" id="KW-1133">Transmembrane helix</keyword>
<dbReference type="Gene3D" id="1.20.1110.10">
    <property type="entry name" value="Calcium-transporting ATPase, transmembrane domain"/>
    <property type="match status" value="1"/>
</dbReference>
<dbReference type="InterPro" id="IPR006534">
    <property type="entry name" value="P-type_ATPase_IIIA"/>
</dbReference>
<dbReference type="InterPro" id="IPR023214">
    <property type="entry name" value="HAD_sf"/>
</dbReference>
<dbReference type="InterPro" id="IPR023298">
    <property type="entry name" value="ATPase_P-typ_TM_dom_sf"/>
</dbReference>
<evidence type="ECO:0000256" key="2">
    <source>
        <dbReference type="ARBA" id="ARBA00008804"/>
    </source>
</evidence>
<reference evidence="15 16" key="3">
    <citation type="journal article" date="2008" name="BMC Genomics">
        <title>The genome of the versatile nitrogen fixer Azorhizobium caulinodans ORS571.</title>
        <authorList>
            <person name="Lee KB."/>
            <person name="Backer P.D."/>
            <person name="Aono T."/>
            <person name="Liu CT."/>
            <person name="Suzuki S."/>
            <person name="Suzuki T."/>
            <person name="Kaneko T."/>
            <person name="Yamada M."/>
            <person name="Tabata S."/>
            <person name="Kupfer D.M."/>
            <person name="Najar F.Z."/>
            <person name="Wiley G.B."/>
            <person name="Roe B."/>
            <person name="Binnewies T.T."/>
            <person name="Ussery D.W."/>
            <person name="D'Haeze W."/>
            <person name="Herder J.D."/>
            <person name="Gevers D."/>
            <person name="Vereecke D."/>
            <person name="Holsters M."/>
            <person name="Oyaizu H."/>
        </authorList>
    </citation>
    <scope>NUCLEOTIDE SEQUENCE [LARGE SCALE GENOMIC DNA]</scope>
    <source>
        <strain evidence="16">ATCC 43989 / DSM 5975 / JCM 20966 / LMG 6465 / NBRC 14845 / NCIMB 13405 / ORS 571</strain>
    </source>
</reference>
<dbReference type="GO" id="GO:0120029">
    <property type="term" value="P:proton export across plasma membrane"/>
    <property type="evidence" value="ECO:0007669"/>
    <property type="project" value="InterPro"/>
</dbReference>
<name>A8IH94_AZOC5</name>
<dbReference type="SFLD" id="SFLDS00003">
    <property type="entry name" value="Haloacid_Dehalogenase"/>
    <property type="match status" value="1"/>
</dbReference>
<evidence type="ECO:0000313" key="16">
    <source>
        <dbReference type="Proteomes" id="UP000000270"/>
    </source>
</evidence>
<dbReference type="GO" id="GO:0005524">
    <property type="term" value="F:ATP binding"/>
    <property type="evidence" value="ECO:0007669"/>
    <property type="project" value="UniProtKB-KW"/>
</dbReference>
<reference evidence="15 16" key="5">
    <citation type="journal article" date="2010" name="Appl. Environ. Microbiol.">
        <title>phrR-like gene praR of Azorhizobium caulinodans ORS571 is essential for symbiosis with Sesbania rostrata and is involved in expression of reb genes.</title>
        <authorList>
            <person name="Akiba N."/>
            <person name="Aono T."/>
            <person name="Toyazaki H."/>
            <person name="Sato S."/>
            <person name="Oyaizu H."/>
        </authorList>
    </citation>
    <scope>NUCLEOTIDE SEQUENCE [LARGE SCALE GENOMIC DNA]</scope>
    <source>
        <strain evidence="16">ATCC 43989 / DSM 5975 / JCM 20966 / LMG 6465 / NBRC 14845 / NCIMB 13405 / ORS 571</strain>
    </source>
</reference>
<evidence type="ECO:0000256" key="9">
    <source>
        <dbReference type="ARBA" id="ARBA00022967"/>
    </source>
</evidence>
<keyword evidence="16" id="KW-1185">Reference proteome</keyword>
<keyword evidence="3" id="KW-0597">Phosphoprotein</keyword>
<evidence type="ECO:0000256" key="11">
    <source>
        <dbReference type="ARBA" id="ARBA00023136"/>
    </source>
</evidence>
<feature type="transmembrane region" description="Helical" evidence="13">
    <location>
        <begin position="843"/>
        <end position="868"/>
    </location>
</feature>
<dbReference type="NCBIfam" id="TIGR01647">
    <property type="entry name" value="ATPase-IIIA_H"/>
    <property type="match status" value="1"/>
</dbReference>
<dbReference type="SMART" id="SM00831">
    <property type="entry name" value="Cation_ATPase_N"/>
    <property type="match status" value="1"/>
</dbReference>
<feature type="region of interest" description="Disordered" evidence="12">
    <location>
        <begin position="33"/>
        <end position="52"/>
    </location>
</feature>
<reference evidence="15 16" key="1">
    <citation type="journal article" date="2007" name="Appl. Environ. Microbiol.">
        <title>Rhizobial factors required for stem nodule maturation and maintenance in Sesbania rostrata-Azorhizobium caulinodans ORS571 symbiosis.</title>
        <authorList>
            <person name="Suzuki S."/>
            <person name="Aono T."/>
            <person name="Lee KB."/>
            <person name="Suzuki T."/>
            <person name="Liu CT."/>
            <person name="Miwa H."/>
            <person name="Wakao S."/>
            <person name="Iki T."/>
            <person name="Oyaizu H."/>
        </authorList>
    </citation>
    <scope>NUCLEOTIDE SEQUENCE [LARGE SCALE GENOMIC DNA]</scope>
    <source>
        <strain evidence="16">ATCC 43989 / DSM 5975 / JCM 20966 / LMG 6465 / NBRC 14845 / NCIMB 13405 / ORS 571</strain>
    </source>
</reference>
<dbReference type="InterPro" id="IPR059000">
    <property type="entry name" value="ATPase_P-type_domA"/>
</dbReference>
<dbReference type="GO" id="GO:0016020">
    <property type="term" value="C:membrane"/>
    <property type="evidence" value="ECO:0007669"/>
    <property type="project" value="UniProtKB-SubCell"/>
</dbReference>
<evidence type="ECO:0000256" key="1">
    <source>
        <dbReference type="ARBA" id="ARBA00004141"/>
    </source>
</evidence>
<dbReference type="InterPro" id="IPR044492">
    <property type="entry name" value="P_typ_ATPase_HD_dom"/>
</dbReference>
<evidence type="ECO:0000256" key="3">
    <source>
        <dbReference type="ARBA" id="ARBA00022553"/>
    </source>
</evidence>
<feature type="transmembrane region" description="Helical" evidence="13">
    <location>
        <begin position="676"/>
        <end position="697"/>
    </location>
</feature>
<evidence type="ECO:0000313" key="15">
    <source>
        <dbReference type="EMBL" id="BAF86189.1"/>
    </source>
</evidence>
<dbReference type="InterPro" id="IPR018303">
    <property type="entry name" value="ATPase_P-typ_P_site"/>
</dbReference>
<accession>A8IH94</accession>
<feature type="transmembrane region" description="Helical" evidence="13">
    <location>
        <begin position="743"/>
        <end position="766"/>
    </location>
</feature>
<dbReference type="EMBL" id="AP009384">
    <property type="protein sequence ID" value="BAF86189.1"/>
    <property type="molecule type" value="Genomic_DNA"/>
</dbReference>
<dbReference type="FunFam" id="3.40.1110.10:FF:000005">
    <property type="entry name" value="Plasma membrane ATPase"/>
    <property type="match status" value="1"/>
</dbReference>
<dbReference type="SFLD" id="SFLDG00002">
    <property type="entry name" value="C1.7:_P-type_atpase_like"/>
    <property type="match status" value="1"/>
</dbReference>
<dbReference type="Pfam" id="PF00702">
    <property type="entry name" value="Hydrolase"/>
    <property type="match status" value="1"/>
</dbReference>
<reference evidence="16" key="2">
    <citation type="submission" date="2007-04" db="EMBL/GenBank/DDBJ databases">
        <title>Complete genome sequence of the nitrogen-fixing bacterium Azorhizobium caulinodans ORS571.</title>
        <authorList>
            <person name="Lee K.B."/>
            <person name="Backer P.D."/>
            <person name="Aono T."/>
            <person name="Liu C.T."/>
            <person name="Suzuki S."/>
            <person name="Suzuki T."/>
            <person name="Kaneko T."/>
            <person name="Yamada M."/>
            <person name="Tabata S."/>
            <person name="Kupfer D.M."/>
            <person name="Najar F.Z."/>
            <person name="Wiley G.B."/>
            <person name="Roe B."/>
            <person name="Binnewies T."/>
            <person name="Ussery D."/>
            <person name="Vereecke D."/>
            <person name="Gevers D."/>
            <person name="Holsters M."/>
            <person name="Oyaizu H."/>
        </authorList>
    </citation>
    <scope>NUCLEOTIDE SEQUENCE [LARGE SCALE GENOMIC DNA]</scope>
    <source>
        <strain evidence="16">ATCC 43989 / DSM 5975 / JCM 20966 / LMG 6465 / NBRC 14845 / NCIMB 13405 / ORS 571</strain>
    </source>
</reference>
<reference evidence="15 16" key="6">
    <citation type="journal article" date="2011" name="Appl. Environ. Microbiol.">
        <title>Involvement of the azorhizobial chromosome partition gene (parA) in the onset of bacteroid differentiation during Sesbania rostrata stem nodule development.</title>
        <authorList>
            <person name="Liu CT."/>
            <person name="Lee KB."/>
            <person name="Wang YS."/>
            <person name="Peng MH."/>
            <person name="Lee KT."/>
            <person name="Suzuki S."/>
            <person name="Suzuki T."/>
            <person name="Oyaizu H."/>
        </authorList>
    </citation>
    <scope>NUCLEOTIDE SEQUENCE [LARGE SCALE GENOMIC DNA]</scope>
    <source>
        <strain evidence="16">ATCC 43989 / DSM 5975 / JCM 20966 / LMG 6465 / NBRC 14845 / NCIMB 13405 / ORS 571</strain>
    </source>
</reference>
<feature type="transmembrane region" description="Helical" evidence="13">
    <location>
        <begin position="815"/>
        <end position="837"/>
    </location>
</feature>
<gene>
    <name evidence="15" type="ordered locus">AZC_0191</name>
</gene>
<dbReference type="CDD" id="cd02076">
    <property type="entry name" value="P-type_ATPase_H"/>
    <property type="match status" value="1"/>
</dbReference>
<dbReference type="PRINTS" id="PR00119">
    <property type="entry name" value="CATATPASE"/>
</dbReference>
<dbReference type="InterPro" id="IPR004014">
    <property type="entry name" value="ATPase_P-typ_cation-transptr_N"/>
</dbReference>
<keyword evidence="5" id="KW-0479">Metal-binding</keyword>
<dbReference type="STRING" id="438753.AZC_0191"/>
<reference evidence="15 16" key="4">
    <citation type="journal article" date="2009" name="Appl. Environ. Microbiol.">
        <title>Comparative genome-wide transcriptional profiling of Azorhizobium caulinodans ORS571 grown under free-living and symbiotic conditions.</title>
        <authorList>
            <person name="Tsukada S."/>
            <person name="Aono T."/>
            <person name="Akiba N."/>
            <person name="Lee KB."/>
            <person name="Liu CT."/>
            <person name="Toyazaki H."/>
            <person name="Oyaizu H."/>
        </authorList>
    </citation>
    <scope>NUCLEOTIDE SEQUENCE [LARGE SCALE GENOMIC DNA]</scope>
    <source>
        <strain evidence="16">ATCC 43989 / DSM 5975 / JCM 20966 / LMG 6465 / NBRC 14845 / NCIMB 13405 / ORS 571</strain>
    </source>
</reference>
<keyword evidence="6" id="KW-0547">Nucleotide-binding</keyword>
<dbReference type="KEGG" id="azc:AZC_0191"/>
<feature type="transmembrane region" description="Helical" evidence="13">
    <location>
        <begin position="786"/>
        <end position="803"/>
    </location>
</feature>
<keyword evidence="11 13" id="KW-0472">Membrane</keyword>
<feature type="transmembrane region" description="Helical" evidence="13">
    <location>
        <begin position="703"/>
        <end position="723"/>
    </location>
</feature>
<evidence type="ECO:0000259" key="14">
    <source>
        <dbReference type="SMART" id="SM00831"/>
    </source>
</evidence>
<feature type="domain" description="Cation-transporting P-type ATPase N-terminal" evidence="14">
    <location>
        <begin position="54"/>
        <end position="126"/>
    </location>
</feature>
<sequence>MRVTLFTMTRRVRRRSGEIGVRGLAMSQSVAAAPAISGRTPPAKAKPADGGSSRLDADAIAAKFAELSSSPQGLSSADAARLHQTYGPNTIAAHEESRWSKLLGYFWGPIPWMIEAAALLSLIRLDWPDFIVVMGLLLYNAVVGFWQDSKAASALAALKKGLALKARVLRDGNWITVDTSDLVPGDVVSISGGETLPADLILTEGKYLSVDQAALTGESLPVSKSVGDSGYSGSIVRQGAMTALITATGNATFFGRTAKLVASAGAKSHAEKAVIQMGDFLIILSAALALLLVVAQVHRDIVAEGHWEWAHAGAIVQLVLVLLVASVPVATPAVMSVTMALGALALSKQQAIVSRLSAIEELAGVDVLCSDKTGTLTMNQLTLQPPIPWGSAAPDELILGAALASQKQSADAIDKAVLAGLKDPKVLDQYRQVDFTPFDPVSKKTAAAVAGPDGKTVHYAKGAPQVIAALCGLGPDGGNAYFDAVAKLAHDGTRALGVARSDDGTHWTLLGLLPMLDPPRPDAAATIAHAQKLGIAVKMVTGDDVAIGSEISRQLGLGDHLLVAGEVFGEDANPEHIAIDAVRAVEVADGFGRVFPAHKFEIVKALQEGGHIVAMTGDGVNDAPALKQADCGVAVSGATDAARSAAALILTAPGLSTIIAAIMEARAIFERITSYIYYRIAMTLNIMLVVVLTYLVYNFMPLTAIMIVVMALLDDIPIMTIAYDNVKVQDRPVRWNMHRIISFSTVMGIMALVQSFGIVMLGMFWMKSPGLTAILPMDQAHVQTMLFLQLAAGGHLLFFVSRVQGTLFKPPYPSLPVMGAVMGTQVFAIFMCAFGWFMPALPWLLIGIVWVYCLVWTLIMDLVKLLYFHMVDRRDRQRSIIDSSIGPAMPH</sequence>
<dbReference type="Proteomes" id="UP000000270">
    <property type="component" value="Chromosome"/>
</dbReference>